<dbReference type="Proteomes" id="UP000250235">
    <property type="component" value="Unassembled WGS sequence"/>
</dbReference>
<organism evidence="2 3">
    <name type="scientific">Dorcoceras hygrometricum</name>
    <dbReference type="NCBI Taxonomy" id="472368"/>
    <lineage>
        <taxon>Eukaryota</taxon>
        <taxon>Viridiplantae</taxon>
        <taxon>Streptophyta</taxon>
        <taxon>Embryophyta</taxon>
        <taxon>Tracheophyta</taxon>
        <taxon>Spermatophyta</taxon>
        <taxon>Magnoliopsida</taxon>
        <taxon>eudicotyledons</taxon>
        <taxon>Gunneridae</taxon>
        <taxon>Pentapetalae</taxon>
        <taxon>asterids</taxon>
        <taxon>lamiids</taxon>
        <taxon>Lamiales</taxon>
        <taxon>Gesneriaceae</taxon>
        <taxon>Didymocarpoideae</taxon>
        <taxon>Trichosporeae</taxon>
        <taxon>Loxocarpinae</taxon>
        <taxon>Dorcoceras</taxon>
    </lineage>
</organism>
<reference evidence="2 3" key="1">
    <citation type="journal article" date="2015" name="Proc. Natl. Acad. Sci. U.S.A.">
        <title>The resurrection genome of Boea hygrometrica: A blueprint for survival of dehydration.</title>
        <authorList>
            <person name="Xiao L."/>
            <person name="Yang G."/>
            <person name="Zhang L."/>
            <person name="Yang X."/>
            <person name="Zhao S."/>
            <person name="Ji Z."/>
            <person name="Zhou Q."/>
            <person name="Hu M."/>
            <person name="Wang Y."/>
            <person name="Chen M."/>
            <person name="Xu Y."/>
            <person name="Jin H."/>
            <person name="Xiao X."/>
            <person name="Hu G."/>
            <person name="Bao F."/>
            <person name="Hu Y."/>
            <person name="Wan P."/>
            <person name="Li L."/>
            <person name="Deng X."/>
            <person name="Kuang T."/>
            <person name="Xiang C."/>
            <person name="Zhu J.K."/>
            <person name="Oliver M.J."/>
            <person name="He Y."/>
        </authorList>
    </citation>
    <scope>NUCLEOTIDE SEQUENCE [LARGE SCALE GENOMIC DNA]</scope>
    <source>
        <strain evidence="3">cv. XS01</strain>
    </source>
</reference>
<feature type="compositionally biased region" description="Polar residues" evidence="1">
    <location>
        <begin position="682"/>
        <end position="704"/>
    </location>
</feature>
<accession>A0A2Z7C469</accession>
<name>A0A2Z7C469_9LAMI</name>
<sequence length="797" mass="89068">MASSLFTNTLHVCFESVLAMDNSEFFLNGSVRDRKVVSTIRGRQVEISEELFASTFELPVDGLTDLSVIPKDIVFDARSIFSFSGEQVSTSGKKREMKFEFRLLSDILEKTISVKVGSFDAVTQERFLMMAAITCGVKVPNLELGDSLEFPSSKILTKKIVHRYIAVNDKVGVEEVTDVPRKKRTRVGKATAVATDSALEAVPVQVVAPISTVTLLHQKKIQKRKRRLALGSDDEIFGEPTTVAVEVAVENIVEKQRVEMPVDPVDQIIEQVIAETAQVETDVGRTNDSGPDVEDQGVKTADETELWFNLSYEEFATREANISVETGSDTEEEFVTEKGTETANSAPTADKNISDDESMTLEAILSTISDDLSLPSTFGEITPILFGKSISIPGVDEGDWYKASLPKINPADKGKAPLLEKDPVKGNPVKEQFLLIVADIDLLVQLREQVIHEVDRFFNSFSLNNLANLKIEDIYEKEGQVLSWAETDSTRIALQRKMYILTKYRELLLRKFLEIRLSNFVPGVATSVVDMKVLDMLSNLHLFVIDELKNGKQIIQQSIVNQICSQSHIFIVYRFTTRNVNMSMPKDIYRGSIRTSNPLKPQSDLTRARHQRPAQVCFLTDSRRSLIEAVGSPNLNGENHGLEFTKLIEPATTSLFFRKSIYNSKLVSIERAKQDEPRATNLAPNNGGNRRQSNGEGSEADLTNSHPNLIQSEILKPHRFTPNSRTGSVQIVPLTTLDFSSLTKFVPHSIPDLTSVKRHRITYTHPRKPKRHRLLPVHGNSLKPARTRSGHPDLTQI</sequence>
<evidence type="ECO:0000313" key="2">
    <source>
        <dbReference type="EMBL" id="KZV41696.1"/>
    </source>
</evidence>
<dbReference type="EMBL" id="KQ999403">
    <property type="protein sequence ID" value="KZV41696.1"/>
    <property type="molecule type" value="Genomic_DNA"/>
</dbReference>
<dbReference type="AlphaFoldDB" id="A0A2Z7C469"/>
<evidence type="ECO:0000256" key="1">
    <source>
        <dbReference type="SAM" id="MobiDB-lite"/>
    </source>
</evidence>
<keyword evidence="3" id="KW-1185">Reference proteome</keyword>
<protein>
    <submittedName>
        <fullName evidence="2">Uncharacterized protein</fullName>
    </submittedName>
</protein>
<feature type="region of interest" description="Disordered" evidence="1">
    <location>
        <begin position="673"/>
        <end position="704"/>
    </location>
</feature>
<evidence type="ECO:0000313" key="3">
    <source>
        <dbReference type="Proteomes" id="UP000250235"/>
    </source>
</evidence>
<gene>
    <name evidence="2" type="ORF">F511_09430</name>
</gene>
<proteinExistence type="predicted"/>